<dbReference type="GO" id="GO:0009055">
    <property type="term" value="F:electron transfer activity"/>
    <property type="evidence" value="ECO:0007669"/>
    <property type="project" value="InterPro"/>
</dbReference>
<evidence type="ECO:0000256" key="4">
    <source>
        <dbReference type="PROSITE-ProRule" id="PRU00433"/>
    </source>
</evidence>
<proteinExistence type="predicted"/>
<dbReference type="SUPFAM" id="SSF46626">
    <property type="entry name" value="Cytochrome c"/>
    <property type="match status" value="1"/>
</dbReference>
<dbReference type="InterPro" id="IPR011048">
    <property type="entry name" value="Haem_d1_sf"/>
</dbReference>
<organism evidence="7">
    <name type="scientific">Thiolapillus brandeum</name>
    <dbReference type="NCBI Taxonomy" id="1076588"/>
    <lineage>
        <taxon>Bacteria</taxon>
        <taxon>Pseudomonadati</taxon>
        <taxon>Pseudomonadota</taxon>
        <taxon>Gammaproteobacteria</taxon>
        <taxon>Chromatiales</taxon>
        <taxon>Sedimenticolaceae</taxon>
        <taxon>Thiolapillus</taxon>
    </lineage>
</organism>
<dbReference type="InterPro" id="IPR009056">
    <property type="entry name" value="Cyt_c-like_dom"/>
</dbReference>
<name>A0A831K4P4_9GAMM</name>
<dbReference type="InterPro" id="IPR003143">
    <property type="entry name" value="Cyt_cd1_C_sf"/>
</dbReference>
<dbReference type="SUPFAM" id="SSF51004">
    <property type="entry name" value="C-terminal (heme d1) domain of cytochrome cd1-nitrite reductase"/>
    <property type="match status" value="1"/>
</dbReference>
<feature type="domain" description="Cytochrome c" evidence="6">
    <location>
        <begin position="22"/>
        <end position="100"/>
    </location>
</feature>
<evidence type="ECO:0000256" key="5">
    <source>
        <dbReference type="SAM" id="SignalP"/>
    </source>
</evidence>
<keyword evidence="3 4" id="KW-0408">Iron</keyword>
<dbReference type="Pfam" id="PF02239">
    <property type="entry name" value="Cytochrom_D1"/>
    <property type="match status" value="1"/>
</dbReference>
<keyword evidence="1 4" id="KW-0349">Heme</keyword>
<protein>
    <submittedName>
        <fullName evidence="7">Cytochrome C oxidase Cbb3</fullName>
    </submittedName>
</protein>
<dbReference type="Proteomes" id="UP000885822">
    <property type="component" value="Unassembled WGS sequence"/>
</dbReference>
<evidence type="ECO:0000256" key="1">
    <source>
        <dbReference type="ARBA" id="ARBA00022617"/>
    </source>
</evidence>
<evidence type="ECO:0000259" key="6">
    <source>
        <dbReference type="PROSITE" id="PS51007"/>
    </source>
</evidence>
<dbReference type="Gene3D" id="2.140.10.20">
    <property type="entry name" value="C-terminal (heme d1) domain of cytochrome cd1-nitrite reductase"/>
    <property type="match status" value="1"/>
</dbReference>
<feature type="chain" id="PRO_5032389456" evidence="5">
    <location>
        <begin position="24"/>
        <end position="518"/>
    </location>
</feature>
<dbReference type="GO" id="GO:0020037">
    <property type="term" value="F:heme binding"/>
    <property type="evidence" value="ECO:0007669"/>
    <property type="project" value="InterPro"/>
</dbReference>
<dbReference type="InterPro" id="IPR051200">
    <property type="entry name" value="Host-pathogen_enzymatic-act"/>
</dbReference>
<dbReference type="PANTHER" id="PTHR47197:SF3">
    <property type="entry name" value="DIHYDRO-HEME D1 DEHYDROGENASE"/>
    <property type="match status" value="1"/>
</dbReference>
<comment type="caution">
    <text evidence="7">The sequence shown here is derived from an EMBL/GenBank/DDBJ whole genome shotgun (WGS) entry which is preliminary data.</text>
</comment>
<dbReference type="PROSITE" id="PS51007">
    <property type="entry name" value="CYTC"/>
    <property type="match status" value="1"/>
</dbReference>
<evidence type="ECO:0000256" key="3">
    <source>
        <dbReference type="ARBA" id="ARBA00023004"/>
    </source>
</evidence>
<keyword evidence="5" id="KW-0732">Signal</keyword>
<dbReference type="PANTHER" id="PTHR47197">
    <property type="entry name" value="PROTEIN NIRF"/>
    <property type="match status" value="1"/>
</dbReference>
<dbReference type="InterPro" id="IPR036909">
    <property type="entry name" value="Cyt_c-like_dom_sf"/>
</dbReference>
<dbReference type="Pfam" id="PF13442">
    <property type="entry name" value="Cytochrome_CBB3"/>
    <property type="match status" value="1"/>
</dbReference>
<accession>A0A831K4P4</accession>
<evidence type="ECO:0000313" key="7">
    <source>
        <dbReference type="EMBL" id="HDK37791.1"/>
    </source>
</evidence>
<dbReference type="EMBL" id="DRCV01000095">
    <property type="protein sequence ID" value="HDK37791.1"/>
    <property type="molecule type" value="Genomic_DNA"/>
</dbReference>
<dbReference type="Gene3D" id="1.10.760.10">
    <property type="entry name" value="Cytochrome c-like domain"/>
    <property type="match status" value="1"/>
</dbReference>
<keyword evidence="2 4" id="KW-0479">Metal-binding</keyword>
<feature type="signal peptide" evidence="5">
    <location>
        <begin position="1"/>
        <end position="23"/>
    </location>
</feature>
<evidence type="ECO:0000256" key="2">
    <source>
        <dbReference type="ARBA" id="ARBA00022723"/>
    </source>
</evidence>
<reference evidence="7" key="1">
    <citation type="journal article" date="2020" name="mSystems">
        <title>Genome- and Community-Level Interaction Insights into Carbon Utilization and Element Cycling Functions of Hydrothermarchaeota in Hydrothermal Sediment.</title>
        <authorList>
            <person name="Zhou Z."/>
            <person name="Liu Y."/>
            <person name="Xu W."/>
            <person name="Pan J."/>
            <person name="Luo Z.H."/>
            <person name="Li M."/>
        </authorList>
    </citation>
    <scope>NUCLEOTIDE SEQUENCE [LARGE SCALE GENOMIC DNA]</scope>
    <source>
        <strain evidence="7">HyVt-26</strain>
    </source>
</reference>
<gene>
    <name evidence="7" type="ORF">ENG92_02085</name>
</gene>
<dbReference type="GO" id="GO:0046872">
    <property type="term" value="F:metal ion binding"/>
    <property type="evidence" value="ECO:0007669"/>
    <property type="project" value="UniProtKB-KW"/>
</dbReference>
<sequence>MNMLHRHLLLGILLLPLSWASLAANDAPALYQQHCAQCHSPDRLGAAGPALLPQNLKRLKKKAATGVIAHGRKATQMLGFGDKLNNEQILALVDYIYTPLKNMPTWDMAAIRASQIIHHKPESLADKPKFSADIDNLFMVVELGDHHATLLDGDRFEPIHRVPTRYAVHGGPKWSEGGRYIYFLSRDGWVSKFDVFNLVWTAEVRAGINARNLAVSHDGRYVMVANYLPHTLVLLDATDLSPIKVIEARDDEGNSSRVSAVYAADPRNSFIAAMKDIPEVWEINYADEPPVGFGKWVHDYRPDSGEETEKQRFPIRRLRLKGILDDFFLTQEYDQIIGSTRGGGAQVVDLDLGRAVANVDLPGMPHLSSAITWQRNGTTVLATPNIRKAEVTVVDTESWKVIKRIPTQGPGFFMRSHEKTPYAWTDVFFGPNKDLMHVIDKQTLEIVKTLKPAPGKTSAHVEFTKDGKYALVSIWDMDGAIVIYDAATLKEVKRLPMKKPSGKYNVHNKLTRSAGTSH</sequence>
<dbReference type="CDD" id="cd20777">
    <property type="entry name" value="8prop_heme-binding_NirN"/>
    <property type="match status" value="1"/>
</dbReference>
<dbReference type="AlphaFoldDB" id="A0A831K4P4"/>